<dbReference type="EMBL" id="UFQT01000939">
    <property type="protein sequence ID" value="SSX28090.1"/>
    <property type="molecule type" value="Genomic_DNA"/>
</dbReference>
<dbReference type="FunFam" id="1.20.5.110:FF:000015">
    <property type="entry name" value="Syntaxin-18, putative"/>
    <property type="match status" value="1"/>
</dbReference>
<dbReference type="GO" id="GO:0005789">
    <property type="term" value="C:endoplasmic reticulum membrane"/>
    <property type="evidence" value="ECO:0007669"/>
    <property type="project" value="UniProtKB-SubCell"/>
</dbReference>
<dbReference type="OMA" id="YMRIGQH"/>
<dbReference type="SUPFAM" id="SSF58038">
    <property type="entry name" value="SNARE fusion complex"/>
    <property type="match status" value="1"/>
</dbReference>
<feature type="domain" description="SNARE-complex protein Syntaxin-18 N-terminal" evidence="17">
    <location>
        <begin position="1"/>
        <end position="89"/>
    </location>
</feature>
<evidence type="ECO:0000256" key="1">
    <source>
        <dbReference type="ARBA" id="ARBA00003746"/>
    </source>
</evidence>
<reference evidence="19" key="2">
    <citation type="submission" date="2018-07" db="EMBL/GenBank/DDBJ databases">
        <authorList>
            <person name="Quirk P.G."/>
            <person name="Krulwich T.A."/>
        </authorList>
    </citation>
    <scope>NUCLEOTIDE SEQUENCE</scope>
</reference>
<keyword evidence="6 16" id="KW-0812">Transmembrane</keyword>
<comment type="similarity">
    <text evidence="3">Belongs to the syntaxin family.</text>
</comment>
<keyword evidence="5" id="KW-0813">Transport</keyword>
<evidence type="ECO:0000256" key="2">
    <source>
        <dbReference type="ARBA" id="ARBA00004389"/>
    </source>
</evidence>
<evidence type="ECO:0000256" key="8">
    <source>
        <dbReference type="ARBA" id="ARBA00022892"/>
    </source>
</evidence>
<name>A0A336KUB9_CULSO</name>
<evidence type="ECO:0000256" key="6">
    <source>
        <dbReference type="ARBA" id="ARBA00022692"/>
    </source>
</evidence>
<evidence type="ECO:0000256" key="9">
    <source>
        <dbReference type="ARBA" id="ARBA00022927"/>
    </source>
</evidence>
<dbReference type="EMBL" id="UFQS01000939">
    <property type="protein sequence ID" value="SSX07856.1"/>
    <property type="molecule type" value="Genomic_DNA"/>
</dbReference>
<dbReference type="InterPro" id="IPR019529">
    <property type="entry name" value="Syntaxin-18_N"/>
</dbReference>
<dbReference type="GO" id="GO:0006890">
    <property type="term" value="P:retrograde vesicle-mediated transport, Golgi to endoplasmic reticulum"/>
    <property type="evidence" value="ECO:0007669"/>
    <property type="project" value="TreeGrafter"/>
</dbReference>
<dbReference type="PANTHER" id="PTHR15959:SF0">
    <property type="entry name" value="SYNTAXIN-18"/>
    <property type="match status" value="1"/>
</dbReference>
<evidence type="ECO:0000256" key="14">
    <source>
        <dbReference type="SAM" id="Coils"/>
    </source>
</evidence>
<evidence type="ECO:0000256" key="10">
    <source>
        <dbReference type="ARBA" id="ARBA00022989"/>
    </source>
</evidence>
<evidence type="ECO:0000256" key="12">
    <source>
        <dbReference type="ARBA" id="ARBA00023136"/>
    </source>
</evidence>
<evidence type="ECO:0000256" key="16">
    <source>
        <dbReference type="SAM" id="Phobius"/>
    </source>
</evidence>
<sequence length="361" mass="41525">MDITALFKACVKTAKLQDKAFPVLSDKNRILKSSNSANNNKNDFLKESHKIKNQVTQLMNVLMENRAAYLEYACHLKDSAKMTDKERDTLDIETDKILNICVQLVNDFRVECAKRKPSKQFSEHLEGVIELLMDYLKAVDQFHKQQKEYRVNRQLETYKFLKLGAGKKLKVRLSGGDRSVRNLNGPLNDTDDEAHEEFGLLESSLSKKESHRNEVPLKSSPKPKSRLSNQSSNLPMDDEEINHSQSFIDEEEIHPEDLQLLEQENKQLFIEFQGLSEEVEQIEKKVVGIAKLQDIFTEKVTLQKSVIDGIEKTVVGATENVKDANEQIKQAIQRNAGLRVYVLFFLLVMSFTLLFLDWYND</sequence>
<feature type="coiled-coil region" evidence="14">
    <location>
        <begin position="258"/>
        <end position="334"/>
    </location>
</feature>
<dbReference type="GO" id="GO:0015031">
    <property type="term" value="P:protein transport"/>
    <property type="evidence" value="ECO:0007669"/>
    <property type="project" value="UniProtKB-KW"/>
</dbReference>
<feature type="region of interest" description="Disordered" evidence="15">
    <location>
        <begin position="202"/>
        <end position="238"/>
    </location>
</feature>
<feature type="transmembrane region" description="Helical" evidence="16">
    <location>
        <begin position="338"/>
        <end position="359"/>
    </location>
</feature>
<reference evidence="18" key="1">
    <citation type="submission" date="2018-04" db="EMBL/GenBank/DDBJ databases">
        <authorList>
            <person name="Go L.Y."/>
            <person name="Mitchell J.A."/>
        </authorList>
    </citation>
    <scope>NUCLEOTIDE SEQUENCE</scope>
    <source>
        <tissue evidence="18">Whole organism</tissue>
    </source>
</reference>
<evidence type="ECO:0000259" key="17">
    <source>
        <dbReference type="Pfam" id="PF10496"/>
    </source>
</evidence>
<protein>
    <recommendedName>
        <fullName evidence="4">Syntaxin-18</fullName>
    </recommendedName>
</protein>
<keyword evidence="10 16" id="KW-1133">Transmembrane helix</keyword>
<keyword evidence="7" id="KW-0256">Endoplasmic reticulum</keyword>
<dbReference type="PANTHER" id="PTHR15959">
    <property type="entry name" value="SYNTAXIN-18"/>
    <property type="match status" value="1"/>
</dbReference>
<evidence type="ECO:0000256" key="4">
    <source>
        <dbReference type="ARBA" id="ARBA00019409"/>
    </source>
</evidence>
<comment type="function">
    <text evidence="1">Syntaxin that may be involved in targeting and fusion of Golgi-derived retrograde transport vesicles with the ER.</text>
</comment>
<evidence type="ECO:0000313" key="19">
    <source>
        <dbReference type="EMBL" id="SSX28090.1"/>
    </source>
</evidence>
<evidence type="ECO:0000256" key="11">
    <source>
        <dbReference type="ARBA" id="ARBA00023054"/>
    </source>
</evidence>
<keyword evidence="11 14" id="KW-0175">Coiled coil</keyword>
<keyword evidence="12 16" id="KW-0472">Membrane</keyword>
<evidence type="ECO:0000313" key="18">
    <source>
        <dbReference type="EMBL" id="SSX07856.1"/>
    </source>
</evidence>
<evidence type="ECO:0000256" key="15">
    <source>
        <dbReference type="SAM" id="MobiDB-lite"/>
    </source>
</evidence>
<dbReference type="GO" id="GO:0031201">
    <property type="term" value="C:SNARE complex"/>
    <property type="evidence" value="ECO:0007669"/>
    <property type="project" value="TreeGrafter"/>
</dbReference>
<dbReference type="Pfam" id="PF10496">
    <property type="entry name" value="Syntaxin-18_N"/>
    <property type="match status" value="1"/>
</dbReference>
<evidence type="ECO:0000256" key="7">
    <source>
        <dbReference type="ARBA" id="ARBA00022824"/>
    </source>
</evidence>
<gene>
    <name evidence="18" type="primary">CSON015163</name>
</gene>
<keyword evidence="9" id="KW-0653">Protein transport</keyword>
<keyword evidence="8" id="KW-0931">ER-Golgi transport</keyword>
<feature type="compositionally biased region" description="Basic and acidic residues" evidence="15">
    <location>
        <begin position="205"/>
        <end position="215"/>
    </location>
</feature>
<dbReference type="AlphaFoldDB" id="A0A336KUB9"/>
<accession>A0A336KUB9</accession>
<dbReference type="Gene3D" id="1.20.5.110">
    <property type="match status" value="1"/>
</dbReference>
<evidence type="ECO:0000256" key="3">
    <source>
        <dbReference type="ARBA" id="ARBA00009063"/>
    </source>
</evidence>
<proteinExistence type="inferred from homology"/>
<dbReference type="SUPFAM" id="SSF47661">
    <property type="entry name" value="t-snare proteins"/>
    <property type="match status" value="1"/>
</dbReference>
<comment type="subcellular location">
    <subcellularLocation>
        <location evidence="13">Endomembrane system</location>
        <topology evidence="13">Single-pass type IV membrane protein</topology>
    </subcellularLocation>
    <subcellularLocation>
        <location evidence="2">Endoplasmic reticulum membrane</location>
        <topology evidence="2">Single-pass membrane protein</topology>
    </subcellularLocation>
</comment>
<dbReference type="InterPro" id="IPR010989">
    <property type="entry name" value="SNARE"/>
</dbReference>
<organism evidence="18">
    <name type="scientific">Culicoides sonorensis</name>
    <name type="common">Biting midge</name>
    <dbReference type="NCBI Taxonomy" id="179676"/>
    <lineage>
        <taxon>Eukaryota</taxon>
        <taxon>Metazoa</taxon>
        <taxon>Ecdysozoa</taxon>
        <taxon>Arthropoda</taxon>
        <taxon>Hexapoda</taxon>
        <taxon>Insecta</taxon>
        <taxon>Pterygota</taxon>
        <taxon>Neoptera</taxon>
        <taxon>Endopterygota</taxon>
        <taxon>Diptera</taxon>
        <taxon>Nematocera</taxon>
        <taxon>Chironomoidea</taxon>
        <taxon>Ceratopogonidae</taxon>
        <taxon>Ceratopogoninae</taxon>
        <taxon>Culicoides</taxon>
        <taxon>Monoculicoides</taxon>
    </lineage>
</organism>
<evidence type="ECO:0000256" key="5">
    <source>
        <dbReference type="ARBA" id="ARBA00022448"/>
    </source>
</evidence>
<dbReference type="VEuPathDB" id="VectorBase:CSON015163"/>
<evidence type="ECO:0000256" key="13">
    <source>
        <dbReference type="ARBA" id="ARBA00046280"/>
    </source>
</evidence>